<evidence type="ECO:0000313" key="2">
    <source>
        <dbReference type="EMBL" id="KMW23194.1"/>
    </source>
</evidence>
<dbReference type="Gene3D" id="3.40.50.11390">
    <property type="match status" value="1"/>
</dbReference>
<dbReference type="PROSITE" id="PS51257">
    <property type="entry name" value="PROKAR_LIPOPROTEIN"/>
    <property type="match status" value="1"/>
</dbReference>
<evidence type="ECO:0000256" key="1">
    <source>
        <dbReference type="SAM" id="SignalP"/>
    </source>
</evidence>
<feature type="signal peptide" evidence="1">
    <location>
        <begin position="1"/>
        <end position="20"/>
    </location>
</feature>
<gene>
    <name evidence="2" type="ORF">HMPREF9470_00985</name>
</gene>
<name>A0A0J9CF28_9FIRM</name>
<evidence type="ECO:0008006" key="4">
    <source>
        <dbReference type="Google" id="ProtNLM"/>
    </source>
</evidence>
<accession>A0A0J9CF28</accession>
<protein>
    <recommendedName>
        <fullName evidence="4">DUF3798 domain-containing protein</fullName>
    </recommendedName>
</protein>
<sequence>MTKKILSVMLSISMMASLVACGGGSSTPSTTAAASGTTAASEAAAGGSEAESSEAPAEAAGDYKIGIMTTTVSQSEESYRAAEMLQEQHPDTVVLATFPDKFATEQETTISTALSLASDPDVKAIIFSQAVQGTAAACQKIREVRPDILLIAAGYQDDSATTSSNCDVFYHSNVPKMGFQMVDELSDMGAKTFVHYSFPRHLAWQPTADRLQNMKDRCAELGLTLVETTTPDPMSDAGTSGTQQFVLEDVPRAVDQYGAETAFFGTNTSQQEPMIKCVVNTKSYFTMPSDPSPFVGFPSALGIEVPADKLYDSDYMMNAISEKLAEADMTGHMGTWTAPLMTLFMTGSYAYAEAFCEGKTNGEKLDAEVFKQTLSDAAGGEVDVENITDGGTTYDNGFFIMCSYERF</sequence>
<dbReference type="RefSeq" id="WP_007867140.1">
    <property type="nucleotide sequence ID" value="NZ_KQ235876.1"/>
</dbReference>
<reference evidence="2 3" key="1">
    <citation type="submission" date="2011-04" db="EMBL/GenBank/DDBJ databases">
        <title>The Genome Sequence of Clostridium citroniae WAL-19142.</title>
        <authorList>
            <consortium name="The Broad Institute Genome Sequencing Platform"/>
            <person name="Earl A."/>
            <person name="Ward D."/>
            <person name="Feldgarden M."/>
            <person name="Gevers D."/>
            <person name="Warren Y.A."/>
            <person name="Tyrrell K.L."/>
            <person name="Citron D.M."/>
            <person name="Goldstein E.J."/>
            <person name="Daigneault M."/>
            <person name="Allen-Vercoe E."/>
            <person name="Young S.K."/>
            <person name="Zeng Q."/>
            <person name="Gargeya S."/>
            <person name="Fitzgerald M."/>
            <person name="Haas B."/>
            <person name="Abouelleil A."/>
            <person name="Alvarado L."/>
            <person name="Arachchi H.M."/>
            <person name="Berlin A."/>
            <person name="Brown A."/>
            <person name="Chapman S.B."/>
            <person name="Chen Z."/>
            <person name="Dunbar C."/>
            <person name="Freedman E."/>
            <person name="Gearin G."/>
            <person name="Gellesch M."/>
            <person name="Goldberg J."/>
            <person name="Griggs A."/>
            <person name="Gujja S."/>
            <person name="Heilman E.R."/>
            <person name="Heiman D."/>
            <person name="Howarth C."/>
            <person name="Larson L."/>
            <person name="Lui A."/>
            <person name="MacDonald P.J."/>
            <person name="Mehta T."/>
            <person name="Montmayeur A."/>
            <person name="Murphy C."/>
            <person name="Neiman D."/>
            <person name="Pearson M."/>
            <person name="Priest M."/>
            <person name="Roberts A."/>
            <person name="Saif S."/>
            <person name="Shea T."/>
            <person name="Shenoy N."/>
            <person name="Sisk P."/>
            <person name="Stolte C."/>
            <person name="Sykes S."/>
            <person name="White J."/>
            <person name="Yandava C."/>
            <person name="Wortman J."/>
            <person name="Nusbaum C."/>
            <person name="Birren B."/>
        </authorList>
    </citation>
    <scope>NUCLEOTIDE SEQUENCE [LARGE SCALE GENOMIC DNA]</scope>
    <source>
        <strain evidence="2 3">WAL-19142</strain>
    </source>
</reference>
<dbReference type="EMBL" id="ADLK01000006">
    <property type="protein sequence ID" value="KMW23194.1"/>
    <property type="molecule type" value="Genomic_DNA"/>
</dbReference>
<evidence type="ECO:0000313" key="3">
    <source>
        <dbReference type="Proteomes" id="UP000037392"/>
    </source>
</evidence>
<dbReference type="InterPro" id="IPR024258">
    <property type="entry name" value="DUF3798"/>
</dbReference>
<proteinExistence type="predicted"/>
<dbReference type="Pfam" id="PF12683">
    <property type="entry name" value="DUF3798"/>
    <property type="match status" value="1"/>
</dbReference>
<organism evidence="2 3">
    <name type="scientific">[Clostridium] citroniae WAL-19142</name>
    <dbReference type="NCBI Taxonomy" id="742734"/>
    <lineage>
        <taxon>Bacteria</taxon>
        <taxon>Bacillati</taxon>
        <taxon>Bacillota</taxon>
        <taxon>Clostridia</taxon>
        <taxon>Lachnospirales</taxon>
        <taxon>Lachnospiraceae</taxon>
        <taxon>Enterocloster</taxon>
    </lineage>
</organism>
<dbReference type="PATRIC" id="fig|742734.4.peg.1045"/>
<comment type="caution">
    <text evidence="2">The sequence shown here is derived from an EMBL/GenBank/DDBJ whole genome shotgun (WGS) entry which is preliminary data.</text>
</comment>
<dbReference type="GeneID" id="93165345"/>
<feature type="chain" id="PRO_5039451302" description="DUF3798 domain-containing protein" evidence="1">
    <location>
        <begin position="21"/>
        <end position="407"/>
    </location>
</feature>
<dbReference type="Proteomes" id="UP000037392">
    <property type="component" value="Unassembled WGS sequence"/>
</dbReference>
<keyword evidence="1" id="KW-0732">Signal</keyword>
<dbReference type="AlphaFoldDB" id="A0A0J9CF28"/>